<evidence type="ECO:0000313" key="2">
    <source>
        <dbReference type="Proteomes" id="UP000334340"/>
    </source>
</evidence>
<keyword evidence="2" id="KW-1185">Reference proteome</keyword>
<dbReference type="Proteomes" id="UP000334340">
    <property type="component" value="Unassembled WGS sequence"/>
</dbReference>
<gene>
    <name evidence="1" type="ORF">MELA_02174</name>
</gene>
<reference evidence="1 2" key="1">
    <citation type="submission" date="2019-07" db="EMBL/GenBank/DDBJ databases">
        <authorList>
            <person name="Cremers G."/>
        </authorList>
    </citation>
    <scope>NUCLEOTIDE SEQUENCE [LARGE SCALE GENOMIC DNA]</scope>
</reference>
<sequence>MTFSSVVYPTLLYIHSGAVIPAKAGIQRRKTGFRVKPGMTITAKGLMGHYTSVLNQKFDEEVDVLSVVVPAKAGIQTHAISWIPARARSAGLAGMTAGHMSRISDSGH</sequence>
<proteinExistence type="predicted"/>
<dbReference type="EMBL" id="CABIKM010000033">
    <property type="protein sequence ID" value="VUZ85789.1"/>
    <property type="molecule type" value="Genomic_DNA"/>
</dbReference>
<organism evidence="1 2">
    <name type="scientific">Candidatus Methylomirabilis lanthanidiphila</name>
    <dbReference type="NCBI Taxonomy" id="2211376"/>
    <lineage>
        <taxon>Bacteria</taxon>
        <taxon>Candidatus Methylomirabilota</taxon>
        <taxon>Candidatus Methylomirabilia</taxon>
        <taxon>Candidatus Methylomirabilales</taxon>
        <taxon>Candidatus Methylomirabilaceae</taxon>
        <taxon>Candidatus Methylomirabilis</taxon>
    </lineage>
</organism>
<evidence type="ECO:0000313" key="1">
    <source>
        <dbReference type="EMBL" id="VUZ85789.1"/>
    </source>
</evidence>
<accession>A0A564ZKD0</accession>
<dbReference type="AlphaFoldDB" id="A0A564ZKD0"/>
<name>A0A564ZKD0_9BACT</name>
<protein>
    <submittedName>
        <fullName evidence="1">Uncharacterized protein</fullName>
    </submittedName>
</protein>